<dbReference type="Proteomes" id="UP000485058">
    <property type="component" value="Unassembled WGS sequence"/>
</dbReference>
<evidence type="ECO:0000313" key="1">
    <source>
        <dbReference type="EMBL" id="GFH18684.1"/>
    </source>
</evidence>
<dbReference type="EMBL" id="BLLF01001338">
    <property type="protein sequence ID" value="GFH18684.1"/>
    <property type="molecule type" value="Genomic_DNA"/>
</dbReference>
<keyword evidence="2" id="KW-1185">Reference proteome</keyword>
<evidence type="ECO:0000313" key="2">
    <source>
        <dbReference type="Proteomes" id="UP000485058"/>
    </source>
</evidence>
<name>A0A699ZIN9_HAELA</name>
<sequence>MAALVQCLTLVQEALQAPAPGSTARAQEEALDKLRVLVWLSQRQLGCNRISRGGQKPHLVRLALLPLLTSLHAGGATAEERGPGPSPAAAGMGGATCEGAPLVPLPAAAPAHAGLPGSNGQAVTDPMSLTQEEPGGSGIASCV</sequence>
<reference evidence="1 2" key="1">
    <citation type="submission" date="2020-02" db="EMBL/GenBank/DDBJ databases">
        <title>Draft genome sequence of Haematococcus lacustris strain NIES-144.</title>
        <authorList>
            <person name="Morimoto D."/>
            <person name="Nakagawa S."/>
            <person name="Yoshida T."/>
            <person name="Sawayama S."/>
        </authorList>
    </citation>
    <scope>NUCLEOTIDE SEQUENCE [LARGE SCALE GENOMIC DNA]</scope>
    <source>
        <strain evidence="1 2">NIES-144</strain>
    </source>
</reference>
<protein>
    <submittedName>
        <fullName evidence="1">Uncharacterized protein</fullName>
    </submittedName>
</protein>
<gene>
    <name evidence="1" type="ORF">HaLaN_15529</name>
</gene>
<accession>A0A699ZIN9</accession>
<organism evidence="1 2">
    <name type="scientific">Haematococcus lacustris</name>
    <name type="common">Green alga</name>
    <name type="synonym">Haematococcus pluvialis</name>
    <dbReference type="NCBI Taxonomy" id="44745"/>
    <lineage>
        <taxon>Eukaryota</taxon>
        <taxon>Viridiplantae</taxon>
        <taxon>Chlorophyta</taxon>
        <taxon>core chlorophytes</taxon>
        <taxon>Chlorophyceae</taxon>
        <taxon>CS clade</taxon>
        <taxon>Chlamydomonadales</taxon>
        <taxon>Haematococcaceae</taxon>
        <taxon>Haematococcus</taxon>
    </lineage>
</organism>
<comment type="caution">
    <text evidence="1">The sequence shown here is derived from an EMBL/GenBank/DDBJ whole genome shotgun (WGS) entry which is preliminary data.</text>
</comment>
<proteinExistence type="predicted"/>
<dbReference type="AlphaFoldDB" id="A0A699ZIN9"/>